<dbReference type="AlphaFoldDB" id="A0A375IDN3"/>
<dbReference type="Proteomes" id="UP000255505">
    <property type="component" value="Chromosome I"/>
</dbReference>
<name>A0A375IDN3_9BURK</name>
<reference evidence="1 2" key="1">
    <citation type="submission" date="2018-01" db="EMBL/GenBank/DDBJ databases">
        <authorList>
            <person name="Gaut B.S."/>
            <person name="Morton B.R."/>
            <person name="Clegg M.T."/>
            <person name="Duvall M.R."/>
        </authorList>
    </citation>
    <scope>NUCLEOTIDE SEQUENCE [LARGE SCALE GENOMIC DNA]</scope>
    <source>
        <strain evidence="1">Cupriavidus taiwanensis LMG 19425</strain>
    </source>
</reference>
<gene>
    <name evidence="1" type="ORF">CT19425_30599</name>
</gene>
<organism evidence="1 2">
    <name type="scientific">Cupriavidus taiwanensis</name>
    <dbReference type="NCBI Taxonomy" id="164546"/>
    <lineage>
        <taxon>Bacteria</taxon>
        <taxon>Pseudomonadati</taxon>
        <taxon>Pseudomonadota</taxon>
        <taxon>Betaproteobacteria</taxon>
        <taxon>Burkholderiales</taxon>
        <taxon>Burkholderiaceae</taxon>
        <taxon>Cupriavidus</taxon>
    </lineage>
</organism>
<proteinExistence type="predicted"/>
<protein>
    <submittedName>
        <fullName evidence="1">Uncharacterized protein</fullName>
    </submittedName>
</protein>
<accession>A0A375IDN3</accession>
<evidence type="ECO:0000313" key="1">
    <source>
        <dbReference type="EMBL" id="SPK71375.1"/>
    </source>
</evidence>
<evidence type="ECO:0000313" key="2">
    <source>
        <dbReference type="Proteomes" id="UP000255505"/>
    </source>
</evidence>
<dbReference type="EMBL" id="LT991976">
    <property type="protein sequence ID" value="SPK71375.1"/>
    <property type="molecule type" value="Genomic_DNA"/>
</dbReference>
<sequence>MSVGYLTIGIGIRQDSNRIQQIRREQYIFCFVAIILSIARRVNHEIRPVSSISPNRKSITGIKRQKRYTEIFVPNRVFHHITVSLCCDKMDGHPLPGHFLQGGNYSIPKSLVPMRSAGEGNNDLLVTRILLMRSD</sequence>